<dbReference type="Proteomes" id="UP000316213">
    <property type="component" value="Unassembled WGS sequence"/>
</dbReference>
<evidence type="ECO:0000313" key="2">
    <source>
        <dbReference type="Proteomes" id="UP000316213"/>
    </source>
</evidence>
<reference evidence="1 2" key="1">
    <citation type="submission" date="2019-02" db="EMBL/GenBank/DDBJ databases">
        <title>Deep-cultivation of Planctomycetes and their phenomic and genomic characterization uncovers novel biology.</title>
        <authorList>
            <person name="Wiegand S."/>
            <person name="Jogler M."/>
            <person name="Boedeker C."/>
            <person name="Pinto D."/>
            <person name="Vollmers J."/>
            <person name="Rivas-Marin E."/>
            <person name="Kohn T."/>
            <person name="Peeters S.H."/>
            <person name="Heuer A."/>
            <person name="Rast P."/>
            <person name="Oberbeckmann S."/>
            <person name="Bunk B."/>
            <person name="Jeske O."/>
            <person name="Meyerdierks A."/>
            <person name="Storesund J.E."/>
            <person name="Kallscheuer N."/>
            <person name="Luecker S."/>
            <person name="Lage O.M."/>
            <person name="Pohl T."/>
            <person name="Merkel B.J."/>
            <person name="Hornburger P."/>
            <person name="Mueller R.-W."/>
            <person name="Bruemmer F."/>
            <person name="Labrenz M."/>
            <person name="Spormann A.M."/>
            <person name="Op Den Camp H."/>
            <person name="Overmann J."/>
            <person name="Amann R."/>
            <person name="Jetten M.S.M."/>
            <person name="Mascher T."/>
            <person name="Medema M.H."/>
            <person name="Devos D.P."/>
            <person name="Kaster A.-K."/>
            <person name="Ovreas L."/>
            <person name="Rohde M."/>
            <person name="Galperin M.Y."/>
            <person name="Jogler C."/>
        </authorList>
    </citation>
    <scope>NUCLEOTIDE SEQUENCE [LARGE SCALE GENOMIC DNA]</scope>
    <source>
        <strain evidence="1 2">Pla100</strain>
    </source>
</reference>
<sequence>MRVGLKRGTVVPTVILDGGPSSHVADTLKSNVVESTRATNGATYQNVEIKVVIPSPALIRRVGAAPIRVGKIRTTEPFFFMYTCGHVRY</sequence>
<accession>A0A5C6ANX0</accession>
<proteinExistence type="predicted"/>
<organism evidence="1 2">
    <name type="scientific">Neorhodopirellula pilleata</name>
    <dbReference type="NCBI Taxonomy" id="2714738"/>
    <lineage>
        <taxon>Bacteria</taxon>
        <taxon>Pseudomonadati</taxon>
        <taxon>Planctomycetota</taxon>
        <taxon>Planctomycetia</taxon>
        <taxon>Pirellulales</taxon>
        <taxon>Pirellulaceae</taxon>
        <taxon>Neorhodopirellula</taxon>
    </lineage>
</organism>
<dbReference type="AlphaFoldDB" id="A0A5C6ANX0"/>
<name>A0A5C6ANX0_9BACT</name>
<gene>
    <name evidence="1" type="ORF">Pla100_14100</name>
</gene>
<keyword evidence="2" id="KW-1185">Reference proteome</keyword>
<evidence type="ECO:0000313" key="1">
    <source>
        <dbReference type="EMBL" id="TWU01675.1"/>
    </source>
</evidence>
<protein>
    <submittedName>
        <fullName evidence="1">Uncharacterized protein</fullName>
    </submittedName>
</protein>
<dbReference type="EMBL" id="SJPM01000002">
    <property type="protein sequence ID" value="TWU01675.1"/>
    <property type="molecule type" value="Genomic_DNA"/>
</dbReference>
<comment type="caution">
    <text evidence="1">The sequence shown here is derived from an EMBL/GenBank/DDBJ whole genome shotgun (WGS) entry which is preliminary data.</text>
</comment>